<sequence length="422" mass="47331">MKLTKAPELLKKAATSFRCKTEVLRTKLIILASLRRRMALASVVSRRIHALMSSNGWAMQGRVGYCDRALMLRKALVAVSKEKEIVLDHVHGGEMVSLPKTTMFDIHGSSDWTDSLFDDEQCYVAEDVEDEDDCVLDALDEPSVIEVIKSNRELEGLEFNMDEDIDEACDMFIRSCHLTALELLPINTLMGLQDEAHASKLTCCLIHLSSSLTYAYLLMPSLSHCNFLIVGAFDKQLHQLSTSKMKISKAPELLKKAVTVFKVKTDILHTKLLILASFRRRMSLVGTMSRRIQALVSSDGQEKQALVLRKAAAASKEPAAADHEFVGVVDLSGVAIFDEDDHGYPDWTHSLFDDKNCYNGVEVTDDGHDDYGVLDALGEASVIDIIRSNREVEGLEFNMDEQIDEACDMFIKRFRKRMNQSF</sequence>
<dbReference type="AlphaFoldDB" id="A0A5J9TC52"/>
<proteinExistence type="predicted"/>
<feature type="non-terminal residue" evidence="1">
    <location>
        <position position="1"/>
    </location>
</feature>
<dbReference type="OrthoDB" id="662547at2759"/>
<gene>
    <name evidence="1" type="ORF">EJB05_42200</name>
</gene>
<dbReference type="Gramene" id="TVU08787">
    <property type="protein sequence ID" value="TVU08787"/>
    <property type="gene ID" value="EJB05_42200"/>
</dbReference>
<keyword evidence="2" id="KW-1185">Reference proteome</keyword>
<name>A0A5J9TC52_9POAL</name>
<organism evidence="1 2">
    <name type="scientific">Eragrostis curvula</name>
    <name type="common">weeping love grass</name>
    <dbReference type="NCBI Taxonomy" id="38414"/>
    <lineage>
        <taxon>Eukaryota</taxon>
        <taxon>Viridiplantae</taxon>
        <taxon>Streptophyta</taxon>
        <taxon>Embryophyta</taxon>
        <taxon>Tracheophyta</taxon>
        <taxon>Spermatophyta</taxon>
        <taxon>Magnoliopsida</taxon>
        <taxon>Liliopsida</taxon>
        <taxon>Poales</taxon>
        <taxon>Poaceae</taxon>
        <taxon>PACMAD clade</taxon>
        <taxon>Chloridoideae</taxon>
        <taxon>Eragrostideae</taxon>
        <taxon>Eragrostidinae</taxon>
        <taxon>Eragrostis</taxon>
    </lineage>
</organism>
<dbReference type="EMBL" id="RWGY01000039">
    <property type="protein sequence ID" value="TVU08787.1"/>
    <property type="molecule type" value="Genomic_DNA"/>
</dbReference>
<dbReference type="Proteomes" id="UP000324897">
    <property type="component" value="Chromosome 3"/>
</dbReference>
<comment type="caution">
    <text evidence="1">The sequence shown here is derived from an EMBL/GenBank/DDBJ whole genome shotgun (WGS) entry which is preliminary data.</text>
</comment>
<protein>
    <submittedName>
        <fullName evidence="1">Uncharacterized protein</fullName>
    </submittedName>
</protein>
<evidence type="ECO:0000313" key="1">
    <source>
        <dbReference type="EMBL" id="TVU08787.1"/>
    </source>
</evidence>
<dbReference type="PANTHER" id="PTHR33450:SF6">
    <property type="entry name" value="OS09G0511200 PROTEIN"/>
    <property type="match status" value="1"/>
</dbReference>
<reference evidence="1 2" key="1">
    <citation type="journal article" date="2019" name="Sci. Rep.">
        <title>A high-quality genome of Eragrostis curvula grass provides insights into Poaceae evolution and supports new strategies to enhance forage quality.</title>
        <authorList>
            <person name="Carballo J."/>
            <person name="Santos B.A.C.M."/>
            <person name="Zappacosta D."/>
            <person name="Garbus I."/>
            <person name="Selva J.P."/>
            <person name="Gallo C.A."/>
            <person name="Diaz A."/>
            <person name="Albertini E."/>
            <person name="Caccamo M."/>
            <person name="Echenique V."/>
        </authorList>
    </citation>
    <scope>NUCLEOTIDE SEQUENCE [LARGE SCALE GENOMIC DNA]</scope>
    <source>
        <strain evidence="2">cv. Victoria</strain>
        <tissue evidence="1">Leaf</tissue>
    </source>
</reference>
<evidence type="ECO:0000313" key="2">
    <source>
        <dbReference type="Proteomes" id="UP000324897"/>
    </source>
</evidence>
<dbReference type="PANTHER" id="PTHR33450">
    <property type="entry name" value="EMB|CAB67623.1-RELATED"/>
    <property type="match status" value="1"/>
</dbReference>
<accession>A0A5J9TC52</accession>